<feature type="transmembrane region" description="Helical" evidence="1">
    <location>
        <begin position="60"/>
        <end position="80"/>
    </location>
</feature>
<protein>
    <recommendedName>
        <fullName evidence="4">Menaquinol-cytochrome c reductase cytochrome b subunit</fullName>
    </recommendedName>
</protein>
<accession>A0AAN2PHZ8</accession>
<dbReference type="AlphaFoldDB" id="A0AAN2PHZ8"/>
<evidence type="ECO:0000313" key="2">
    <source>
        <dbReference type="EMBL" id="CEG32489.1"/>
    </source>
</evidence>
<keyword evidence="1" id="KW-0472">Membrane</keyword>
<proteinExistence type="predicted"/>
<feature type="transmembrane region" description="Helical" evidence="1">
    <location>
        <begin position="7"/>
        <end position="28"/>
    </location>
</feature>
<dbReference type="EMBL" id="CCXW01000001">
    <property type="protein sequence ID" value="CEG32489.1"/>
    <property type="molecule type" value="Genomic_DNA"/>
</dbReference>
<keyword evidence="1" id="KW-1133">Transmembrane helix</keyword>
<evidence type="ECO:0000256" key="1">
    <source>
        <dbReference type="SAM" id="Phobius"/>
    </source>
</evidence>
<dbReference type="RefSeq" id="WP_048682476.1">
    <property type="nucleotide sequence ID" value="NZ_CCXW01000001.1"/>
</dbReference>
<organism evidence="2 3">
    <name type="scientific">Peribacillus simplex</name>
    <dbReference type="NCBI Taxonomy" id="1478"/>
    <lineage>
        <taxon>Bacteria</taxon>
        <taxon>Bacillati</taxon>
        <taxon>Bacillota</taxon>
        <taxon>Bacilli</taxon>
        <taxon>Bacillales</taxon>
        <taxon>Bacillaceae</taxon>
        <taxon>Peribacillus</taxon>
    </lineage>
</organism>
<evidence type="ECO:0008006" key="4">
    <source>
        <dbReference type="Google" id="ProtNLM"/>
    </source>
</evidence>
<dbReference type="Proteomes" id="UP000182110">
    <property type="component" value="Unassembled WGS sequence"/>
</dbReference>
<gene>
    <name evidence="2" type="ORF">BN1180_02650</name>
</gene>
<name>A0AAN2PHZ8_9BACI</name>
<comment type="caution">
    <text evidence="2">The sequence shown here is derived from an EMBL/GenBank/DDBJ whole genome shotgun (WGS) entry which is preliminary data.</text>
</comment>
<sequence>MKLVFQAFIGSIAIHIIYLVGMMLVGYIKTRNYKPDIASAWDKVETLQNEVVFGKVNSPFLYFFTFVGVTVICGIIIFSYKKLFNLRFLS</sequence>
<reference evidence="2 3" key="1">
    <citation type="journal article" date="2014" name="Genome Announc.">
        <title>Genome Sequence of Bacillus simplex Strain P558, Isolated from a Human Fecal Sample.</title>
        <authorList>
            <person name="Croce O."/>
            <person name="Hugon P."/>
            <person name="Lagier J.C."/>
            <person name="Bibi F."/>
            <person name="Robert C."/>
            <person name="Azhar E.I."/>
            <person name="Raoult D."/>
            <person name="Fournier P.E."/>
        </authorList>
    </citation>
    <scope>NUCLEOTIDE SEQUENCE [LARGE SCALE GENOMIC DNA]</scope>
    <source>
        <strain evidence="2 3">P558</strain>
    </source>
</reference>
<keyword evidence="1" id="KW-0812">Transmembrane</keyword>
<evidence type="ECO:0000313" key="3">
    <source>
        <dbReference type="Proteomes" id="UP000182110"/>
    </source>
</evidence>
<keyword evidence="3" id="KW-1185">Reference proteome</keyword>